<dbReference type="RefSeq" id="XP_068361967.1">
    <property type="nucleotide sequence ID" value="XM_068502646.1"/>
</dbReference>
<protein>
    <recommendedName>
        <fullName evidence="2">Guanylate cyclase domain-containing protein</fullName>
    </recommendedName>
</protein>
<dbReference type="GO" id="GO:0004383">
    <property type="term" value="F:guanylate cyclase activity"/>
    <property type="evidence" value="ECO:0007669"/>
    <property type="project" value="TreeGrafter"/>
</dbReference>
<feature type="transmembrane region" description="Helical" evidence="1">
    <location>
        <begin position="86"/>
        <end position="104"/>
    </location>
</feature>
<keyword evidence="1" id="KW-0472">Membrane</keyword>
<accession>A0A1J4KBP4</accession>
<comment type="caution">
    <text evidence="3">The sequence shown here is derived from an EMBL/GenBank/DDBJ whole genome shotgun (WGS) entry which is preliminary data.</text>
</comment>
<feature type="transmembrane region" description="Helical" evidence="1">
    <location>
        <begin position="920"/>
        <end position="945"/>
    </location>
</feature>
<name>A0A1J4KBP4_9EUKA</name>
<feature type="transmembrane region" description="Helical" evidence="1">
    <location>
        <begin position="56"/>
        <end position="80"/>
    </location>
</feature>
<reference evidence="3" key="1">
    <citation type="submission" date="2016-10" db="EMBL/GenBank/DDBJ databases">
        <authorList>
            <person name="Benchimol M."/>
            <person name="Almeida L.G."/>
            <person name="Vasconcelos A.T."/>
            <person name="Perreira-Neves A."/>
            <person name="Rosa I.A."/>
            <person name="Tasca T."/>
            <person name="Bogo M.R."/>
            <person name="de Souza W."/>
        </authorList>
    </citation>
    <scope>NUCLEOTIDE SEQUENCE [LARGE SCALE GENOMIC DNA]</scope>
    <source>
        <strain evidence="3">K</strain>
    </source>
</reference>
<dbReference type="GO" id="GO:0008074">
    <property type="term" value="C:guanylate cyclase complex, soluble"/>
    <property type="evidence" value="ECO:0007669"/>
    <property type="project" value="TreeGrafter"/>
</dbReference>
<dbReference type="OrthoDB" id="1890790at2759"/>
<dbReference type="Pfam" id="PF00211">
    <property type="entry name" value="Guanylate_cyc"/>
    <property type="match status" value="1"/>
</dbReference>
<dbReference type="Proteomes" id="UP000179807">
    <property type="component" value="Unassembled WGS sequence"/>
</dbReference>
<evidence type="ECO:0000313" key="3">
    <source>
        <dbReference type="EMBL" id="OHT08831.1"/>
    </source>
</evidence>
<feature type="transmembrane region" description="Helical" evidence="1">
    <location>
        <begin position="673"/>
        <end position="690"/>
    </location>
</feature>
<evidence type="ECO:0000259" key="2">
    <source>
        <dbReference type="PROSITE" id="PS50125"/>
    </source>
</evidence>
<dbReference type="PROSITE" id="PS50125">
    <property type="entry name" value="GUANYLATE_CYCLASE_2"/>
    <property type="match status" value="1"/>
</dbReference>
<evidence type="ECO:0000256" key="1">
    <source>
        <dbReference type="SAM" id="Phobius"/>
    </source>
</evidence>
<dbReference type="VEuPathDB" id="TrichDB:TRFO_22593"/>
<keyword evidence="4" id="KW-1185">Reference proteome</keyword>
<feature type="transmembrane region" description="Helical" evidence="1">
    <location>
        <begin position="315"/>
        <end position="335"/>
    </location>
</feature>
<dbReference type="PANTHER" id="PTHR45655:SF13">
    <property type="entry name" value="SOLUBLE GUANYLATE CYCLASE GCY-32-RELATED"/>
    <property type="match status" value="1"/>
</dbReference>
<dbReference type="Gene3D" id="3.30.70.1230">
    <property type="entry name" value="Nucleotide cyclase"/>
    <property type="match status" value="1"/>
</dbReference>
<dbReference type="SUPFAM" id="SSF55073">
    <property type="entry name" value="Nucleotide cyclase"/>
    <property type="match status" value="1"/>
</dbReference>
<dbReference type="InterPro" id="IPR029787">
    <property type="entry name" value="Nucleotide_cyclase"/>
</dbReference>
<feature type="transmembrane region" description="Helical" evidence="1">
    <location>
        <begin position="286"/>
        <end position="308"/>
    </location>
</feature>
<dbReference type="PANTHER" id="PTHR45655">
    <property type="entry name" value="GUANYLATE CYCLASE SOLUBLE SUBUNIT BETA-2"/>
    <property type="match status" value="1"/>
</dbReference>
<feature type="transmembrane region" description="Helical" evidence="1">
    <location>
        <begin position="229"/>
        <end position="249"/>
    </location>
</feature>
<organism evidence="3 4">
    <name type="scientific">Tritrichomonas foetus</name>
    <dbReference type="NCBI Taxonomy" id="1144522"/>
    <lineage>
        <taxon>Eukaryota</taxon>
        <taxon>Metamonada</taxon>
        <taxon>Parabasalia</taxon>
        <taxon>Tritrichomonadida</taxon>
        <taxon>Tritrichomonadidae</taxon>
        <taxon>Tritrichomonas</taxon>
    </lineage>
</organism>
<proteinExistence type="predicted"/>
<dbReference type="EMBL" id="MLAK01000657">
    <property type="protein sequence ID" value="OHT08831.1"/>
    <property type="molecule type" value="Genomic_DNA"/>
</dbReference>
<feature type="transmembrane region" description="Helical" evidence="1">
    <location>
        <begin position="190"/>
        <end position="209"/>
    </location>
</feature>
<feature type="domain" description="Guanylate cyclase" evidence="2">
    <location>
        <begin position="1356"/>
        <end position="1495"/>
    </location>
</feature>
<dbReference type="SMART" id="SM00044">
    <property type="entry name" value="CYCc"/>
    <property type="match status" value="1"/>
</dbReference>
<sequence>MQRTDSSVSSLNLEDETEDMPVSAKEMKYSAILDISFSSRAYNYLLLYSAKVNGSIGVTSILGTIFACFTIIQIILPAVLINSINLWPPDNILTLIFQMFAVFFDGPPFERKTERVVMAFVLVFIYLFALIIVVIRSFIFSYDRVMSRAEAFLSVLFFKYLFIFFLPHLFTGIPIVYYDFLVADYNLIDICVAILVPIIGIIYFFYYFFFFKASALLENSPLHEWITIFPIRELLCSLCPMLASCVGLINNRYVILMFPIITGIFYIIGGICTFIYSPFIKQQFSLIFATSEITAGIISFIQMLNLIYLMLKPMFVLVAIFVVFIFVYIILFQIYRHRVITILRICDECFDFPERSTAIFDKNFKSSSKFLYRIIPAIDQWHPYFTTWKLFDNAILRFPDFHILLLYARLLSFFPPMNTTMLWVSSMIAKVHHPLSHTYYIQFRQISQMRQRSTSYPLRKKIDEIKGRMDILCSLMRRFWENILQKNTTNFWTEVDKITHRIKTLNLTIIQLTDDYPNSIDVQHLYYQFVSQIKHNFLEARNTSQKIWLIEKYGYQKADAAMSVALIIFPNIEPYLHDFQEHNINANYGTESLDAETAKSDNSNSENMAQIELAMQELTAHSKLGRVWPSLLLCIFMTCIVIVIFFIFETIYKNEFIVKQGKIIQFISSFGLFRYRVSQLNFLVILYPLFLSDRLYVTETTMYTLSPNVYSRCHLVPFWYFNGTVIQNMVESTKYEMGKMISNLYQLADDNHVSRRIKEDLILNKIYNGMTFESSMSQLFQDCNDLVLVKTVDDYFYTTQGTRTTEFFLFVHDYLEDIHDLLMSYSYEDFQDSSIKLDILLVVVVILALALVTIPFIFQVFKLQTENAAISDSFAYFPNTEIRDIINKFGMSSHKREDDSTYIAQVTQGTNIHNSNYFKLFMTFFATFVPLTICCIVMHFMSSYFINDAKSLSLKVWTLYEPFTLFYISMVSVVKVAVSDILDYGSKYRDENVYLIGSTIVKAEQYISDGIWGKIGTVNMYFEDNNSNIPYFKECFNKNTMPPVMSLFEGFAIYDFPVATDFTCGYLKCLSNKLLIEEFHRDDYDMISLFYYFADFFENFRGSFYFKTINTETNNTVKGYLTEQNIITGITIAFQCVACLLLVLLLLSKHAEIKNALRFFHDISPISVTQNQHAMLLLDTGIIQNDKRKSSFSSAEKIISRIPHGIVLIDRQLVITDINDAFLKLIKHEDEITRVPLTDIIYRADDDDRSWPDFIQHVSDAFIGRQSPQFTDNVTVKLSDKSIVHLLCNAISLAADRPAVEGEHESIEKIAIVIIDCTKEVKKRAKIENEQQRTMKMISNVIPQQVITELINGENSLSFVSQSVTIGEIQIKYSKQFDYKSADIISFLYKLSSKIDSVLEEFELLNKVRTCGYRYIFAGGLFSRMIKPDRHADQAVRFALKAIEKILSMAIELESELVVRVGIHTAGPVVAGIMSVNRPTFQIIGPVMDMANQLASLSIPNQVHITRAVYELVFSSGFRVHERGETIMRTGSVIPTYLVSPQ</sequence>
<feature type="transmembrane region" description="Helical" evidence="1">
    <location>
        <begin position="116"/>
        <end position="139"/>
    </location>
</feature>
<feature type="transmembrane region" description="Helical" evidence="1">
    <location>
        <begin position="965"/>
        <end position="982"/>
    </location>
</feature>
<feature type="transmembrane region" description="Helical" evidence="1">
    <location>
        <begin position="1126"/>
        <end position="1147"/>
    </location>
</feature>
<feature type="transmembrane region" description="Helical" evidence="1">
    <location>
        <begin position="256"/>
        <end position="280"/>
    </location>
</feature>
<dbReference type="GO" id="GO:0019934">
    <property type="term" value="P:cGMP-mediated signaling"/>
    <property type="evidence" value="ECO:0007669"/>
    <property type="project" value="TreeGrafter"/>
</dbReference>
<gene>
    <name evidence="3" type="ORF">TRFO_22593</name>
</gene>
<feature type="transmembrane region" description="Helical" evidence="1">
    <location>
        <begin position="151"/>
        <end position="178"/>
    </location>
</feature>
<dbReference type="GeneID" id="94837350"/>
<dbReference type="InterPro" id="IPR035965">
    <property type="entry name" value="PAS-like_dom_sf"/>
</dbReference>
<feature type="transmembrane region" description="Helical" evidence="1">
    <location>
        <begin position="627"/>
        <end position="652"/>
    </location>
</feature>
<dbReference type="InterPro" id="IPR001054">
    <property type="entry name" value="A/G_cyclase"/>
</dbReference>
<dbReference type="CDD" id="cd07302">
    <property type="entry name" value="CHD"/>
    <property type="match status" value="1"/>
</dbReference>
<evidence type="ECO:0000313" key="4">
    <source>
        <dbReference type="Proteomes" id="UP000179807"/>
    </source>
</evidence>
<dbReference type="Gene3D" id="3.30.450.20">
    <property type="entry name" value="PAS domain"/>
    <property type="match status" value="1"/>
</dbReference>
<feature type="transmembrane region" description="Helical" evidence="1">
    <location>
        <begin position="839"/>
        <end position="861"/>
    </location>
</feature>
<keyword evidence="1" id="KW-1133">Transmembrane helix</keyword>
<dbReference type="SUPFAM" id="SSF55785">
    <property type="entry name" value="PYP-like sensor domain (PAS domain)"/>
    <property type="match status" value="1"/>
</dbReference>
<dbReference type="GO" id="GO:0070482">
    <property type="term" value="P:response to oxygen levels"/>
    <property type="evidence" value="ECO:0007669"/>
    <property type="project" value="TreeGrafter"/>
</dbReference>
<keyword evidence="1" id="KW-0812">Transmembrane</keyword>